<name>A0A3N0AWB4_9ACTN</name>
<evidence type="ECO:0000313" key="2">
    <source>
        <dbReference type="EMBL" id="RNL39161.1"/>
    </source>
</evidence>
<dbReference type="InterPro" id="IPR036291">
    <property type="entry name" value="NAD(P)-bd_dom_sf"/>
</dbReference>
<reference evidence="3" key="1">
    <citation type="submission" date="2018-05" db="EMBL/GenBank/DDBJ databases">
        <title>Genome Sequencing of selected type strains of the family Eggerthellaceae.</title>
        <authorList>
            <person name="Danylec N."/>
            <person name="Stoll D.A."/>
            <person name="Doetsch A."/>
            <person name="Huch M."/>
        </authorList>
    </citation>
    <scope>NUCLEOTIDE SEQUENCE [LARGE SCALE GENOMIC DNA]</scope>
    <source>
        <strain evidence="3">DSM 24851</strain>
    </source>
</reference>
<dbReference type="Pfam" id="PF13460">
    <property type="entry name" value="NAD_binding_10"/>
    <property type="match status" value="1"/>
</dbReference>
<protein>
    <submittedName>
        <fullName evidence="2">NADH-flavin reductase</fullName>
    </submittedName>
</protein>
<dbReference type="CDD" id="cd05244">
    <property type="entry name" value="BVR-B_like_SDR_a"/>
    <property type="match status" value="1"/>
</dbReference>
<accession>A0A3N0AWB4</accession>
<feature type="domain" description="NAD(P)-binding" evidence="1">
    <location>
        <begin position="8"/>
        <end position="192"/>
    </location>
</feature>
<proteinExistence type="predicted"/>
<dbReference type="PANTHER" id="PTHR43355">
    <property type="entry name" value="FLAVIN REDUCTASE (NADPH)"/>
    <property type="match status" value="1"/>
</dbReference>
<dbReference type="SUPFAM" id="SSF51735">
    <property type="entry name" value="NAD(P)-binding Rossmann-fold domains"/>
    <property type="match status" value="1"/>
</dbReference>
<dbReference type="Gene3D" id="3.40.50.720">
    <property type="entry name" value="NAD(P)-binding Rossmann-like Domain"/>
    <property type="match status" value="1"/>
</dbReference>
<sequence length="209" mass="22483">MKIAVVCANGKAGSLIVKEAVERGMDVTAVVRGENKTIAPHAIQKDLFDLTVADLAKFDAVVDAFGAWTPETLPQHSTSLAHLCDILSGADIRLLVVGGAGSLYVNPEHTAQVMDGADFPEEFKPLASAQGKALDELRKRTDVKWTFISPAADFQAEGERTGAYILGGEELTLNERGESVISYADYAIAMVDEIESGDHIQQRISVVRK</sequence>
<evidence type="ECO:0000313" key="3">
    <source>
        <dbReference type="Proteomes" id="UP000269591"/>
    </source>
</evidence>
<dbReference type="Proteomes" id="UP000269591">
    <property type="component" value="Unassembled WGS sequence"/>
</dbReference>
<gene>
    <name evidence="2" type="ORF">DMP06_07745</name>
</gene>
<evidence type="ECO:0000259" key="1">
    <source>
        <dbReference type="Pfam" id="PF13460"/>
    </source>
</evidence>
<organism evidence="2 3">
    <name type="scientific">Slackia equolifaciens</name>
    <dbReference type="NCBI Taxonomy" id="498718"/>
    <lineage>
        <taxon>Bacteria</taxon>
        <taxon>Bacillati</taxon>
        <taxon>Actinomycetota</taxon>
        <taxon>Coriobacteriia</taxon>
        <taxon>Eggerthellales</taxon>
        <taxon>Eggerthellaceae</taxon>
        <taxon>Slackia</taxon>
    </lineage>
</organism>
<dbReference type="GO" id="GO:0016646">
    <property type="term" value="F:oxidoreductase activity, acting on the CH-NH group of donors, NAD or NADP as acceptor"/>
    <property type="evidence" value="ECO:0007669"/>
    <property type="project" value="TreeGrafter"/>
</dbReference>
<dbReference type="AlphaFoldDB" id="A0A3N0AWB4"/>
<keyword evidence="3" id="KW-1185">Reference proteome</keyword>
<dbReference type="EMBL" id="QIBX01000013">
    <property type="protein sequence ID" value="RNL39161.1"/>
    <property type="molecule type" value="Genomic_DNA"/>
</dbReference>
<dbReference type="OrthoDB" id="3191258at2"/>
<dbReference type="InterPro" id="IPR051606">
    <property type="entry name" value="Polyketide_Oxido-like"/>
</dbReference>
<comment type="caution">
    <text evidence="2">The sequence shown here is derived from an EMBL/GenBank/DDBJ whole genome shotgun (WGS) entry which is preliminary data.</text>
</comment>
<dbReference type="InterPro" id="IPR016040">
    <property type="entry name" value="NAD(P)-bd_dom"/>
</dbReference>
<dbReference type="PANTHER" id="PTHR43355:SF2">
    <property type="entry name" value="FLAVIN REDUCTASE (NADPH)"/>
    <property type="match status" value="1"/>
</dbReference>
<dbReference type="RefSeq" id="WP_123209162.1">
    <property type="nucleotide sequence ID" value="NZ_JBHTHO010000010.1"/>
</dbReference>